<keyword evidence="7" id="KW-1185">Reference proteome</keyword>
<dbReference type="InterPro" id="IPR003593">
    <property type="entry name" value="AAA+_ATPase"/>
</dbReference>
<organism evidence="6 7">
    <name type="scientific">Undibacterium hunanense</name>
    <dbReference type="NCBI Taxonomy" id="2762292"/>
    <lineage>
        <taxon>Bacteria</taxon>
        <taxon>Pseudomonadati</taxon>
        <taxon>Pseudomonadota</taxon>
        <taxon>Betaproteobacteria</taxon>
        <taxon>Burkholderiales</taxon>
        <taxon>Oxalobacteraceae</taxon>
        <taxon>Undibacterium</taxon>
    </lineage>
</organism>
<dbReference type="InterPro" id="IPR003439">
    <property type="entry name" value="ABC_transporter-like_ATP-bd"/>
</dbReference>
<dbReference type="RefSeq" id="WP_186949575.1">
    <property type="nucleotide sequence ID" value="NZ_JACOGF010000014.1"/>
</dbReference>
<evidence type="ECO:0000256" key="4">
    <source>
        <dbReference type="ARBA" id="ARBA00022840"/>
    </source>
</evidence>
<dbReference type="Gene3D" id="3.40.50.300">
    <property type="entry name" value="P-loop containing nucleotide triphosphate hydrolases"/>
    <property type="match status" value="1"/>
</dbReference>
<keyword evidence="4 6" id="KW-0067">ATP-binding</keyword>
<dbReference type="Pfam" id="PF00005">
    <property type="entry name" value="ABC_tran"/>
    <property type="match status" value="1"/>
</dbReference>
<dbReference type="SUPFAM" id="SSF52540">
    <property type="entry name" value="P-loop containing nucleoside triphosphate hydrolases"/>
    <property type="match status" value="1"/>
</dbReference>
<dbReference type="PANTHER" id="PTHR42939">
    <property type="entry name" value="ABC TRANSPORTER ATP-BINDING PROTEIN ALBC-RELATED"/>
    <property type="match status" value="1"/>
</dbReference>
<accession>A0ABR6ZWI6</accession>
<dbReference type="PANTHER" id="PTHR42939:SF1">
    <property type="entry name" value="ABC TRANSPORTER ATP-BINDING PROTEIN ALBC-RELATED"/>
    <property type="match status" value="1"/>
</dbReference>
<dbReference type="CDD" id="cd03230">
    <property type="entry name" value="ABC_DR_subfamily_A"/>
    <property type="match status" value="1"/>
</dbReference>
<feature type="domain" description="ABC transporter" evidence="5">
    <location>
        <begin position="6"/>
        <end position="235"/>
    </location>
</feature>
<keyword evidence="3" id="KW-0547">Nucleotide-binding</keyword>
<evidence type="ECO:0000256" key="2">
    <source>
        <dbReference type="ARBA" id="ARBA00022475"/>
    </source>
</evidence>
<keyword evidence="2" id="KW-0472">Membrane</keyword>
<evidence type="ECO:0000313" key="6">
    <source>
        <dbReference type="EMBL" id="MBC3920231.1"/>
    </source>
</evidence>
<evidence type="ECO:0000313" key="7">
    <source>
        <dbReference type="Proteomes" id="UP000650424"/>
    </source>
</evidence>
<keyword evidence="1" id="KW-0813">Transport</keyword>
<gene>
    <name evidence="6" type="ORF">H8L32_22395</name>
</gene>
<dbReference type="InterPro" id="IPR051782">
    <property type="entry name" value="ABC_Transporter_VariousFunc"/>
</dbReference>
<reference evidence="6 7" key="1">
    <citation type="submission" date="2020-08" db="EMBL/GenBank/DDBJ databases">
        <title>Novel species isolated from subtropical streams in China.</title>
        <authorList>
            <person name="Lu H."/>
        </authorList>
    </citation>
    <scope>NUCLEOTIDE SEQUENCE [LARGE SCALE GENOMIC DNA]</scope>
    <source>
        <strain evidence="6 7">CY18W</strain>
    </source>
</reference>
<name>A0ABR6ZWI6_9BURK</name>
<dbReference type="SMART" id="SM00382">
    <property type="entry name" value="AAA"/>
    <property type="match status" value="1"/>
</dbReference>
<protein>
    <submittedName>
        <fullName evidence="6">ABC transporter ATP-binding protein</fullName>
    </submittedName>
</protein>
<evidence type="ECO:0000256" key="1">
    <source>
        <dbReference type="ARBA" id="ARBA00022448"/>
    </source>
</evidence>
<dbReference type="InterPro" id="IPR027417">
    <property type="entry name" value="P-loop_NTPase"/>
</dbReference>
<evidence type="ECO:0000256" key="3">
    <source>
        <dbReference type="ARBA" id="ARBA00022741"/>
    </source>
</evidence>
<dbReference type="EMBL" id="JACOGF010000014">
    <property type="protein sequence ID" value="MBC3920231.1"/>
    <property type="molecule type" value="Genomic_DNA"/>
</dbReference>
<keyword evidence="2" id="KW-1003">Cell membrane</keyword>
<dbReference type="Proteomes" id="UP000650424">
    <property type="component" value="Unassembled WGS sequence"/>
</dbReference>
<comment type="caution">
    <text evidence="6">The sequence shown here is derived from an EMBL/GenBank/DDBJ whole genome shotgun (WGS) entry which is preliminary data.</text>
</comment>
<dbReference type="GO" id="GO:0005524">
    <property type="term" value="F:ATP binding"/>
    <property type="evidence" value="ECO:0007669"/>
    <property type="project" value="UniProtKB-KW"/>
</dbReference>
<sequence>MTDIALELRDLSKNFGRPAVENLNLQVRRGELYALLGPNGAGKTTTLRMVAGLILPDSGSIHILGNDLASNAALAKSKLAYLPDDPMLYNKLKPFEYLAFVAGLWGVSADVAETRARELLEWLDLLQHTDELTEGFSRGMKQKLALAGALIHQPELIILDEPLTGLDAAAARQVKDVLLAHVKQGGTVILTTHILDVAERLAERIGIIQNGKLIAEGTLDELRTRTSHSAGTLEEVFLQLTEPA</sequence>
<dbReference type="PROSITE" id="PS50893">
    <property type="entry name" value="ABC_TRANSPORTER_2"/>
    <property type="match status" value="1"/>
</dbReference>
<proteinExistence type="predicted"/>
<evidence type="ECO:0000259" key="5">
    <source>
        <dbReference type="PROSITE" id="PS50893"/>
    </source>
</evidence>